<gene>
    <name evidence="2" type="ORF">DL762_006939</name>
</gene>
<feature type="compositionally biased region" description="Polar residues" evidence="1">
    <location>
        <begin position="92"/>
        <end position="107"/>
    </location>
</feature>
<comment type="caution">
    <text evidence="2">The sequence shown here is derived from an EMBL/GenBank/DDBJ whole genome shotgun (WGS) entry which is preliminary data.</text>
</comment>
<sequence length="107" mass="11535">MRNTRPPPLSVTTASSSLLSPATRANSISTSTSANHKPLQTAPGFKHDLLAKMSDYLEHFDIDAYIADTHVEPFDFDFLNDQPPTTHGGYDPSTSDLPDANAATTDS</sequence>
<protein>
    <submittedName>
        <fullName evidence="2">Uncharacterized protein</fullName>
    </submittedName>
</protein>
<feature type="compositionally biased region" description="Low complexity" evidence="1">
    <location>
        <begin position="10"/>
        <end position="25"/>
    </location>
</feature>
<accession>A0ABY0H596</accession>
<evidence type="ECO:0000313" key="2">
    <source>
        <dbReference type="EMBL" id="RYO81814.1"/>
    </source>
</evidence>
<reference evidence="2 3" key="1">
    <citation type="submission" date="2018-06" db="EMBL/GenBank/DDBJ databases">
        <title>Complete Genomes of Monosporascus.</title>
        <authorList>
            <person name="Robinson A.J."/>
            <person name="Natvig D.O."/>
        </authorList>
    </citation>
    <scope>NUCLEOTIDE SEQUENCE [LARGE SCALE GENOMIC DNA]</scope>
    <source>
        <strain evidence="2 3">CBS 609.92</strain>
    </source>
</reference>
<dbReference type="EMBL" id="QJNS01000240">
    <property type="protein sequence ID" value="RYO81814.1"/>
    <property type="molecule type" value="Genomic_DNA"/>
</dbReference>
<feature type="compositionally biased region" description="Polar residues" evidence="1">
    <location>
        <begin position="26"/>
        <end position="35"/>
    </location>
</feature>
<proteinExistence type="predicted"/>
<keyword evidence="3" id="KW-1185">Reference proteome</keyword>
<name>A0ABY0H596_9PEZI</name>
<evidence type="ECO:0000313" key="3">
    <source>
        <dbReference type="Proteomes" id="UP000294003"/>
    </source>
</evidence>
<feature type="region of interest" description="Disordered" evidence="1">
    <location>
        <begin position="78"/>
        <end position="107"/>
    </location>
</feature>
<organism evidence="2 3">
    <name type="scientific">Monosporascus cannonballus</name>
    <dbReference type="NCBI Taxonomy" id="155416"/>
    <lineage>
        <taxon>Eukaryota</taxon>
        <taxon>Fungi</taxon>
        <taxon>Dikarya</taxon>
        <taxon>Ascomycota</taxon>
        <taxon>Pezizomycotina</taxon>
        <taxon>Sordariomycetes</taxon>
        <taxon>Xylariomycetidae</taxon>
        <taxon>Xylariales</taxon>
        <taxon>Xylariales incertae sedis</taxon>
        <taxon>Monosporascus</taxon>
    </lineage>
</organism>
<dbReference type="Proteomes" id="UP000294003">
    <property type="component" value="Unassembled WGS sequence"/>
</dbReference>
<feature type="region of interest" description="Disordered" evidence="1">
    <location>
        <begin position="1"/>
        <end position="42"/>
    </location>
</feature>
<evidence type="ECO:0000256" key="1">
    <source>
        <dbReference type="SAM" id="MobiDB-lite"/>
    </source>
</evidence>